<evidence type="ECO:0000256" key="2">
    <source>
        <dbReference type="ARBA" id="ARBA00023125"/>
    </source>
</evidence>
<keyword evidence="2 4" id="KW-0238">DNA-binding</keyword>
<evidence type="ECO:0000313" key="7">
    <source>
        <dbReference type="Proteomes" id="UP001185069"/>
    </source>
</evidence>
<organism evidence="6 7">
    <name type="scientific">Arthrobacter russicus</name>
    <dbReference type="NCBI Taxonomy" id="172040"/>
    <lineage>
        <taxon>Bacteria</taxon>
        <taxon>Bacillati</taxon>
        <taxon>Actinomycetota</taxon>
        <taxon>Actinomycetes</taxon>
        <taxon>Micrococcales</taxon>
        <taxon>Micrococcaceae</taxon>
        <taxon>Arthrobacter</taxon>
    </lineage>
</organism>
<dbReference type="PROSITE" id="PS50977">
    <property type="entry name" value="HTH_TETR_2"/>
    <property type="match status" value="1"/>
</dbReference>
<keyword evidence="3" id="KW-0804">Transcription</keyword>
<dbReference type="Pfam" id="PF17754">
    <property type="entry name" value="TetR_C_14"/>
    <property type="match status" value="1"/>
</dbReference>
<accession>A0ABU1J9G2</accession>
<feature type="DNA-binding region" description="H-T-H motif" evidence="4">
    <location>
        <begin position="44"/>
        <end position="63"/>
    </location>
</feature>
<dbReference type="EMBL" id="JAVDQF010000001">
    <property type="protein sequence ID" value="MDR6269060.1"/>
    <property type="molecule type" value="Genomic_DNA"/>
</dbReference>
<gene>
    <name evidence="6" type="ORF">JOE69_001298</name>
</gene>
<evidence type="ECO:0000256" key="4">
    <source>
        <dbReference type="PROSITE-ProRule" id="PRU00335"/>
    </source>
</evidence>
<dbReference type="InterPro" id="IPR050109">
    <property type="entry name" value="HTH-type_TetR-like_transc_reg"/>
</dbReference>
<evidence type="ECO:0000259" key="5">
    <source>
        <dbReference type="PROSITE" id="PS50977"/>
    </source>
</evidence>
<dbReference type="InterPro" id="IPR023772">
    <property type="entry name" value="DNA-bd_HTH_TetR-type_CS"/>
</dbReference>
<dbReference type="Pfam" id="PF00440">
    <property type="entry name" value="TetR_N"/>
    <property type="match status" value="1"/>
</dbReference>
<protein>
    <submittedName>
        <fullName evidence="6">AcrR family transcriptional regulator</fullName>
    </submittedName>
</protein>
<keyword evidence="7" id="KW-1185">Reference proteome</keyword>
<dbReference type="InterPro" id="IPR009057">
    <property type="entry name" value="Homeodomain-like_sf"/>
</dbReference>
<dbReference type="SUPFAM" id="SSF46689">
    <property type="entry name" value="Homeodomain-like"/>
    <property type="match status" value="1"/>
</dbReference>
<sequence>MSNSAIIPDDDAPGLRERKRAARWEAIVNTARDLTEAHGLAGYTVEQLCERVGISRRTFFNYFASKEDAVLGRNDDGIPSDLLEEFLARGSTTPGRISATLMEDTVTLFGEMASRMTFNAAQYRQLVGIIDREPHLQAKLFGETAQRKGVFKGLLAQRENCDPDDPRIVMAAVLIGGAARQTTQIYFNADNSRSFEAILRDFIHAVPELIETSRPGIGAQS</sequence>
<dbReference type="Proteomes" id="UP001185069">
    <property type="component" value="Unassembled WGS sequence"/>
</dbReference>
<dbReference type="RefSeq" id="WP_309797088.1">
    <property type="nucleotide sequence ID" value="NZ_BAAAHY010000001.1"/>
</dbReference>
<evidence type="ECO:0000256" key="3">
    <source>
        <dbReference type="ARBA" id="ARBA00023163"/>
    </source>
</evidence>
<reference evidence="6 7" key="1">
    <citation type="submission" date="2023-07" db="EMBL/GenBank/DDBJ databases">
        <title>Sequencing the genomes of 1000 actinobacteria strains.</title>
        <authorList>
            <person name="Klenk H.-P."/>
        </authorList>
    </citation>
    <scope>NUCLEOTIDE SEQUENCE [LARGE SCALE GENOMIC DNA]</scope>
    <source>
        <strain evidence="6 7">DSM 14555</strain>
    </source>
</reference>
<feature type="domain" description="HTH tetR-type" evidence="5">
    <location>
        <begin position="21"/>
        <end position="81"/>
    </location>
</feature>
<dbReference type="PROSITE" id="PS01081">
    <property type="entry name" value="HTH_TETR_1"/>
    <property type="match status" value="1"/>
</dbReference>
<evidence type="ECO:0000313" key="6">
    <source>
        <dbReference type="EMBL" id="MDR6269060.1"/>
    </source>
</evidence>
<dbReference type="PRINTS" id="PR00455">
    <property type="entry name" value="HTHTETR"/>
</dbReference>
<comment type="caution">
    <text evidence="6">The sequence shown here is derived from an EMBL/GenBank/DDBJ whole genome shotgun (WGS) entry which is preliminary data.</text>
</comment>
<name>A0ABU1J9G2_9MICC</name>
<dbReference type="InterPro" id="IPR041347">
    <property type="entry name" value="MftR_C"/>
</dbReference>
<keyword evidence="1" id="KW-0805">Transcription regulation</keyword>
<dbReference type="InterPro" id="IPR001647">
    <property type="entry name" value="HTH_TetR"/>
</dbReference>
<dbReference type="PANTHER" id="PTHR30055:SF238">
    <property type="entry name" value="MYCOFACTOCIN BIOSYNTHESIS TRANSCRIPTIONAL REGULATOR MFTR-RELATED"/>
    <property type="match status" value="1"/>
</dbReference>
<dbReference type="PANTHER" id="PTHR30055">
    <property type="entry name" value="HTH-TYPE TRANSCRIPTIONAL REGULATOR RUTR"/>
    <property type="match status" value="1"/>
</dbReference>
<proteinExistence type="predicted"/>
<evidence type="ECO:0000256" key="1">
    <source>
        <dbReference type="ARBA" id="ARBA00023015"/>
    </source>
</evidence>
<dbReference type="Gene3D" id="1.10.357.10">
    <property type="entry name" value="Tetracycline Repressor, domain 2"/>
    <property type="match status" value="1"/>
</dbReference>